<dbReference type="WBParaSite" id="TMUE_0000000175.1">
    <property type="protein sequence ID" value="TMUE_0000000175.1"/>
    <property type="gene ID" value="WBGene00296120"/>
</dbReference>
<name>A0A5S6R0T8_TRIMR</name>
<organism evidence="1 3">
    <name type="scientific">Trichuris muris</name>
    <name type="common">Mouse whipworm</name>
    <dbReference type="NCBI Taxonomy" id="70415"/>
    <lineage>
        <taxon>Eukaryota</taxon>
        <taxon>Metazoa</taxon>
        <taxon>Ecdysozoa</taxon>
        <taxon>Nematoda</taxon>
        <taxon>Enoplea</taxon>
        <taxon>Dorylaimia</taxon>
        <taxon>Trichinellida</taxon>
        <taxon>Trichuridae</taxon>
        <taxon>Trichuris</taxon>
    </lineage>
</organism>
<evidence type="ECO:0000313" key="3">
    <source>
        <dbReference type="WBParaSite" id="TMUE_3000012782.1"/>
    </source>
</evidence>
<reference evidence="1" key="1">
    <citation type="submission" date="2013-11" db="EMBL/GenBank/DDBJ databases">
        <authorList>
            <person name="Aslett M."/>
        </authorList>
    </citation>
    <scope>NUCLEOTIDE SEQUENCE [LARGE SCALE GENOMIC DNA]</scope>
    <source>
        <strain evidence="1">Edinburgh</strain>
    </source>
</reference>
<dbReference type="WBParaSite" id="TMUE_3000012782.1">
    <property type="protein sequence ID" value="TMUE_3000012782.1"/>
    <property type="gene ID" value="WBGene00294473"/>
</dbReference>
<evidence type="ECO:0000313" key="1">
    <source>
        <dbReference type="Proteomes" id="UP000046395"/>
    </source>
</evidence>
<protein>
    <submittedName>
        <fullName evidence="2 3">Helitron helicase-like domain-containing protein</fullName>
    </submittedName>
</protein>
<keyword evidence="1" id="KW-1185">Reference proteome</keyword>
<sequence length="112" mass="13335">MIMDDVKKQARETRDLPCQFVITNFAEDGARLFRKLRKSTFRHTLDFQRDQAVRAIMTIRDIIIRDYVIRDYVIRDSDIDPSMITRCFVTGLFMFGYLFPITDDGTRECRKL</sequence>
<dbReference type="Proteomes" id="UP000046395">
    <property type="component" value="Unassembled WGS sequence"/>
</dbReference>
<dbReference type="AlphaFoldDB" id="A0A5S6R0T8"/>
<reference evidence="2 3" key="3">
    <citation type="submission" date="2019-12" db="UniProtKB">
        <authorList>
            <consortium name="WormBaseParasite"/>
        </authorList>
    </citation>
    <scope>IDENTIFICATION</scope>
</reference>
<accession>A0A5S6R0T8</accession>
<reference evidence="1" key="2">
    <citation type="submission" date="2014-03" db="EMBL/GenBank/DDBJ databases">
        <title>The whipworm genome and dual-species transcriptomics of an intimate host-pathogen interaction.</title>
        <authorList>
            <person name="Foth B.J."/>
            <person name="Tsai I.J."/>
            <person name="Reid A.J."/>
            <person name="Bancroft A.J."/>
            <person name="Nichol S."/>
            <person name="Tracey A."/>
            <person name="Holroyd N."/>
            <person name="Cotton J.A."/>
            <person name="Stanley E.J."/>
            <person name="Zarowiecki M."/>
            <person name="Liu J.Z."/>
            <person name="Huckvale T."/>
            <person name="Cooper P.J."/>
            <person name="Grencis R.K."/>
            <person name="Berriman M."/>
        </authorList>
    </citation>
    <scope>NUCLEOTIDE SEQUENCE [LARGE SCALE GENOMIC DNA]</scope>
    <source>
        <strain evidence="1">Edinburgh</strain>
    </source>
</reference>
<evidence type="ECO:0000313" key="2">
    <source>
        <dbReference type="WBParaSite" id="TMUE_0000000175.1"/>
    </source>
</evidence>
<proteinExistence type="predicted"/>